<gene>
    <name evidence="3" type="ORF">SAMN04487948_11915</name>
</gene>
<feature type="transmembrane region" description="Helical" evidence="2">
    <location>
        <begin position="211"/>
        <end position="232"/>
    </location>
</feature>
<dbReference type="Proteomes" id="UP000199126">
    <property type="component" value="Unassembled WGS sequence"/>
</dbReference>
<feature type="region of interest" description="Disordered" evidence="1">
    <location>
        <begin position="46"/>
        <end position="65"/>
    </location>
</feature>
<evidence type="ECO:0000313" key="3">
    <source>
        <dbReference type="EMBL" id="SEP18063.1"/>
    </source>
</evidence>
<dbReference type="OrthoDB" id="170869at2157"/>
<keyword evidence="2" id="KW-0472">Membrane</keyword>
<sequence>MLTTYLKQGVKAGVIAGVVFGLLTALVANPLVVFADELGHSDHAVDEHHEETSAHHEESGGHHDSAVSTAVTKGVSVVSGVLWGVLLGGVIFGIAYYFLEPAIPGVGETKSYLLAAAGFITVSGSPWLVLPPRPPGAEQALPTDTRLVLYGGMMVAGALVCLLAGFVYGRLWDVRGRLTAAVFATLPFGLLAIPAVLSPSNSVESPLPSELATGLVGMVVFGQALLWLCLAWSHAQLRRRSMDEQAAEAARARSDPTVTAD</sequence>
<feature type="transmembrane region" description="Helical" evidence="2">
    <location>
        <begin position="81"/>
        <end position="99"/>
    </location>
</feature>
<organism evidence="3 4">
    <name type="scientific">Halogranum amylolyticum</name>
    <dbReference type="NCBI Taxonomy" id="660520"/>
    <lineage>
        <taxon>Archaea</taxon>
        <taxon>Methanobacteriati</taxon>
        <taxon>Methanobacteriota</taxon>
        <taxon>Stenosarchaea group</taxon>
        <taxon>Halobacteria</taxon>
        <taxon>Halobacteriales</taxon>
        <taxon>Haloferacaceae</taxon>
    </lineage>
</organism>
<feature type="transmembrane region" description="Helical" evidence="2">
    <location>
        <begin position="180"/>
        <end position="199"/>
    </location>
</feature>
<dbReference type="RefSeq" id="WP_089827295.1">
    <property type="nucleotide sequence ID" value="NZ_FODV01000019.1"/>
</dbReference>
<evidence type="ECO:0000256" key="2">
    <source>
        <dbReference type="SAM" id="Phobius"/>
    </source>
</evidence>
<dbReference type="InterPro" id="IPR012666">
    <property type="entry name" value="CbtA_put"/>
</dbReference>
<keyword evidence="4" id="KW-1185">Reference proteome</keyword>
<accession>A0A1H8VS10</accession>
<keyword evidence="2" id="KW-0812">Transmembrane</keyword>
<dbReference type="AlphaFoldDB" id="A0A1H8VS10"/>
<proteinExistence type="predicted"/>
<reference evidence="4" key="1">
    <citation type="submission" date="2016-10" db="EMBL/GenBank/DDBJ databases">
        <authorList>
            <person name="Varghese N."/>
            <person name="Submissions S."/>
        </authorList>
    </citation>
    <scope>NUCLEOTIDE SEQUENCE [LARGE SCALE GENOMIC DNA]</scope>
    <source>
        <strain evidence="4">CGMCC 1.10121</strain>
    </source>
</reference>
<keyword evidence="2" id="KW-1133">Transmembrane helix</keyword>
<name>A0A1H8VS10_9EURY</name>
<dbReference type="Pfam" id="PF09490">
    <property type="entry name" value="CbtA"/>
    <property type="match status" value="1"/>
</dbReference>
<feature type="transmembrane region" description="Helical" evidence="2">
    <location>
        <begin position="111"/>
        <end position="129"/>
    </location>
</feature>
<protein>
    <submittedName>
        <fullName evidence="3">Uncharacterized membrane protein, predicted cobalt tansporter CbtA</fullName>
    </submittedName>
</protein>
<evidence type="ECO:0000313" key="4">
    <source>
        <dbReference type="Proteomes" id="UP000199126"/>
    </source>
</evidence>
<evidence type="ECO:0000256" key="1">
    <source>
        <dbReference type="SAM" id="MobiDB-lite"/>
    </source>
</evidence>
<dbReference type="EMBL" id="FODV01000019">
    <property type="protein sequence ID" value="SEP18063.1"/>
    <property type="molecule type" value="Genomic_DNA"/>
</dbReference>
<feature type="transmembrane region" description="Helical" evidence="2">
    <location>
        <begin position="12"/>
        <end position="35"/>
    </location>
</feature>
<feature type="transmembrane region" description="Helical" evidence="2">
    <location>
        <begin position="149"/>
        <end position="168"/>
    </location>
</feature>